<evidence type="ECO:0000256" key="1">
    <source>
        <dbReference type="ARBA" id="ARBA00022801"/>
    </source>
</evidence>
<keyword evidence="5" id="KW-0732">Signal</keyword>
<evidence type="ECO:0000256" key="2">
    <source>
        <dbReference type="ARBA" id="ARBA00022963"/>
    </source>
</evidence>
<dbReference type="InterPro" id="IPR050301">
    <property type="entry name" value="NTE"/>
</dbReference>
<feature type="short sequence motif" description="GXSXG" evidence="4">
    <location>
        <begin position="87"/>
        <end position="91"/>
    </location>
</feature>
<feature type="chain" id="PRO_5045310509" evidence="5">
    <location>
        <begin position="22"/>
        <end position="321"/>
    </location>
</feature>
<dbReference type="InterPro" id="IPR016035">
    <property type="entry name" value="Acyl_Trfase/lysoPLipase"/>
</dbReference>
<name>A0ABM7WQA7_9BACT</name>
<keyword evidence="3 4" id="KW-0443">Lipid metabolism</keyword>
<evidence type="ECO:0000313" key="7">
    <source>
        <dbReference type="EMBL" id="BDG01640.1"/>
    </source>
</evidence>
<dbReference type="PROSITE" id="PS51257">
    <property type="entry name" value="PROKAR_LIPOPROTEIN"/>
    <property type="match status" value="1"/>
</dbReference>
<evidence type="ECO:0000256" key="3">
    <source>
        <dbReference type="ARBA" id="ARBA00023098"/>
    </source>
</evidence>
<dbReference type="Gene3D" id="3.40.1090.10">
    <property type="entry name" value="Cytosolic phospholipase A2 catalytic domain"/>
    <property type="match status" value="1"/>
</dbReference>
<dbReference type="Pfam" id="PF01734">
    <property type="entry name" value="Patatin"/>
    <property type="match status" value="1"/>
</dbReference>
<dbReference type="RefSeq" id="WP_248358358.1">
    <property type="nucleotide sequence ID" value="NZ_AP025591.1"/>
</dbReference>
<dbReference type="EMBL" id="AP025591">
    <property type="protein sequence ID" value="BDG01640.1"/>
    <property type="molecule type" value="Genomic_DNA"/>
</dbReference>
<dbReference type="InterPro" id="IPR002641">
    <property type="entry name" value="PNPLA_dom"/>
</dbReference>
<protein>
    <submittedName>
        <fullName evidence="7">Patatin</fullName>
    </submittedName>
</protein>
<evidence type="ECO:0000313" key="8">
    <source>
        <dbReference type="Proteomes" id="UP001162891"/>
    </source>
</evidence>
<comment type="caution">
    <text evidence="4">Lacks conserved residue(s) required for the propagation of feature annotation.</text>
</comment>
<feature type="domain" description="PNPLA" evidence="6">
    <location>
        <begin position="56"/>
        <end position="218"/>
    </location>
</feature>
<gene>
    <name evidence="7" type="ORF">AMOR_06360</name>
</gene>
<evidence type="ECO:0000256" key="5">
    <source>
        <dbReference type="SAM" id="SignalP"/>
    </source>
</evidence>
<feature type="short sequence motif" description="DGA/G" evidence="4">
    <location>
        <begin position="205"/>
        <end position="207"/>
    </location>
</feature>
<keyword evidence="2 4" id="KW-0442">Lipid degradation</keyword>
<dbReference type="PROSITE" id="PS51635">
    <property type="entry name" value="PNPLA"/>
    <property type="match status" value="1"/>
</dbReference>
<dbReference type="PANTHER" id="PTHR14226">
    <property type="entry name" value="NEUROPATHY TARGET ESTERASE/SWISS CHEESE D.MELANOGASTER"/>
    <property type="match status" value="1"/>
</dbReference>
<evidence type="ECO:0000256" key="4">
    <source>
        <dbReference type="PROSITE-ProRule" id="PRU01161"/>
    </source>
</evidence>
<feature type="signal peptide" evidence="5">
    <location>
        <begin position="1"/>
        <end position="21"/>
    </location>
</feature>
<reference evidence="8" key="1">
    <citation type="journal article" date="2022" name="Int. J. Syst. Evol. Microbiol.">
        <title>Anaeromyxobacter oryzae sp. nov., Anaeromyxobacter diazotrophicus sp. nov. and Anaeromyxobacter paludicola sp. nov., isolated from paddy soils.</title>
        <authorList>
            <person name="Itoh H."/>
            <person name="Xu Z."/>
            <person name="Mise K."/>
            <person name="Masuda Y."/>
            <person name="Ushijima N."/>
            <person name="Hayakawa C."/>
            <person name="Shiratori Y."/>
            <person name="Senoo K."/>
        </authorList>
    </citation>
    <scope>NUCLEOTIDE SEQUENCE [LARGE SCALE GENOMIC DNA]</scope>
    <source>
        <strain evidence="8">Red232</strain>
    </source>
</reference>
<keyword evidence="8" id="KW-1185">Reference proteome</keyword>
<feature type="active site" description="Proton acceptor" evidence="4">
    <location>
        <position position="205"/>
    </location>
</feature>
<accession>A0ABM7WQA7</accession>
<sequence>MRAARTTSLCLALALSACRTAAPRPSEPAPAAPPAVALAPPAPAPPLAVPEPRIALVLGGGAARGFAHIGVIRVLEQERIPVGLVVGTSVGSLIGALYASARDSFELEWTAFQLQQDDLFDFRLVNAVVGMGYAKGEKLEAFVRAKVKQENVEQLEIPFAAVATDLNWGQRVVLDHGSIARAVRASSAIPGIFEPVAHMGKILVDGGVIDNIPIDVAKEKGADLVIAVDISEDVGNVEIKNVLDVLLQSTNIMFAENVKHRKQGADVLVAPDVRGVGMLDFGQKKRCVQAGMDATRRAMPRIRAAIEAWKARKAAGLAPRT</sequence>
<dbReference type="SUPFAM" id="SSF52151">
    <property type="entry name" value="FabD/lysophospholipase-like"/>
    <property type="match status" value="1"/>
</dbReference>
<organism evidence="7 8">
    <name type="scientific">Anaeromyxobacter oryzae</name>
    <dbReference type="NCBI Taxonomy" id="2918170"/>
    <lineage>
        <taxon>Bacteria</taxon>
        <taxon>Pseudomonadati</taxon>
        <taxon>Myxococcota</taxon>
        <taxon>Myxococcia</taxon>
        <taxon>Myxococcales</taxon>
        <taxon>Cystobacterineae</taxon>
        <taxon>Anaeromyxobacteraceae</taxon>
        <taxon>Anaeromyxobacter</taxon>
    </lineage>
</organism>
<dbReference type="Proteomes" id="UP001162891">
    <property type="component" value="Chromosome"/>
</dbReference>
<feature type="active site" description="Nucleophile" evidence="4">
    <location>
        <position position="89"/>
    </location>
</feature>
<keyword evidence="1 4" id="KW-0378">Hydrolase</keyword>
<dbReference type="PANTHER" id="PTHR14226:SF76">
    <property type="entry name" value="NTE FAMILY PROTEIN RSSA"/>
    <property type="match status" value="1"/>
</dbReference>
<evidence type="ECO:0000259" key="6">
    <source>
        <dbReference type="PROSITE" id="PS51635"/>
    </source>
</evidence>
<proteinExistence type="predicted"/>
<dbReference type="CDD" id="cd07205">
    <property type="entry name" value="Pat_PNPLA6_PNPLA7_NTE1_like"/>
    <property type="match status" value="1"/>
</dbReference>